<dbReference type="AlphaFoldDB" id="A0A7C5IYM3"/>
<dbReference type="Pfam" id="PF11168">
    <property type="entry name" value="DUF2955"/>
    <property type="match status" value="1"/>
</dbReference>
<reference evidence="2" key="1">
    <citation type="journal article" date="2020" name="mSystems">
        <title>Genome- and Community-Level Interaction Insights into Carbon Utilization and Element Cycling Functions of Hydrothermarchaeota in Hydrothermal Sediment.</title>
        <authorList>
            <person name="Zhou Z."/>
            <person name="Liu Y."/>
            <person name="Xu W."/>
            <person name="Pan J."/>
            <person name="Luo Z.H."/>
            <person name="Li M."/>
        </authorList>
    </citation>
    <scope>NUCLEOTIDE SEQUENCE [LARGE SCALE GENOMIC DNA]</scope>
    <source>
        <strain evidence="2">HyVt-535</strain>
    </source>
</reference>
<feature type="transmembrane region" description="Helical" evidence="1">
    <location>
        <begin position="133"/>
        <end position="151"/>
    </location>
</feature>
<gene>
    <name evidence="2" type="ORF">ENJ98_03865</name>
</gene>
<feature type="transmembrane region" description="Helical" evidence="1">
    <location>
        <begin position="51"/>
        <end position="71"/>
    </location>
</feature>
<proteinExistence type="predicted"/>
<evidence type="ECO:0000256" key="1">
    <source>
        <dbReference type="SAM" id="Phobius"/>
    </source>
</evidence>
<evidence type="ECO:0000313" key="2">
    <source>
        <dbReference type="EMBL" id="HHH13349.1"/>
    </source>
</evidence>
<keyword evidence="1" id="KW-1133">Transmembrane helix</keyword>
<sequence length="313" mass="33767">MELRARRVFRFALVTALAATIGFALQLQFTLLPPVMAILLSLKPADPMKPGAMLTLVLVILLTTSLGLLLVPLLLHYPFTAVLLVMLGLYASSYLTVNLGQGALGAFLATGFVLISSLGLASGELGRLMVQSMAGSVIIAILCQWLVYPLFPEDPQPPSTPPQPETGAERSNWIALRSTLVVLPVWMAALHDPATWVSALTKALTIGQQRTHEGVRLAGLELMGSTFLGGLLAVLFWLLLGLFPSLWTLFLLALLLGLYGGSKLYGILATRLPATFWSNTLMTVWILLAPAVSDTASGKDVYKAFFVRFSLFV</sequence>
<keyword evidence="1" id="KW-0472">Membrane</keyword>
<feature type="non-terminal residue" evidence="2">
    <location>
        <position position="313"/>
    </location>
</feature>
<feature type="transmembrane region" description="Helical" evidence="1">
    <location>
        <begin position="78"/>
        <end position="97"/>
    </location>
</feature>
<dbReference type="EMBL" id="DROM01000237">
    <property type="protein sequence ID" value="HHH13349.1"/>
    <property type="molecule type" value="Genomic_DNA"/>
</dbReference>
<feature type="transmembrane region" description="Helical" evidence="1">
    <location>
        <begin position="103"/>
        <end position="121"/>
    </location>
</feature>
<accession>A0A7C5IYM3</accession>
<comment type="caution">
    <text evidence="2">The sequence shown here is derived from an EMBL/GenBank/DDBJ whole genome shotgun (WGS) entry which is preliminary data.</text>
</comment>
<dbReference type="InterPro" id="IPR022604">
    <property type="entry name" value="DUF2955"/>
</dbReference>
<name>A0A7C5IYM3_9GAMM</name>
<feature type="transmembrane region" description="Helical" evidence="1">
    <location>
        <begin position="274"/>
        <end position="292"/>
    </location>
</feature>
<dbReference type="Proteomes" id="UP000886100">
    <property type="component" value="Unassembled WGS sequence"/>
</dbReference>
<keyword evidence="1" id="KW-0812">Transmembrane</keyword>
<protein>
    <submittedName>
        <fullName evidence="2">DUF2955 domain-containing protein</fullName>
    </submittedName>
</protein>
<organism evidence="2">
    <name type="scientific">Thiolapillus brandeum</name>
    <dbReference type="NCBI Taxonomy" id="1076588"/>
    <lineage>
        <taxon>Bacteria</taxon>
        <taxon>Pseudomonadati</taxon>
        <taxon>Pseudomonadota</taxon>
        <taxon>Gammaproteobacteria</taxon>
        <taxon>Chromatiales</taxon>
        <taxon>Sedimenticolaceae</taxon>
        <taxon>Thiolapillus</taxon>
    </lineage>
</organism>
<feature type="transmembrane region" description="Helical" evidence="1">
    <location>
        <begin position="12"/>
        <end position="31"/>
    </location>
</feature>